<evidence type="ECO:0000313" key="2">
    <source>
        <dbReference type="EMBL" id="MET3731820.1"/>
    </source>
</evidence>
<proteinExistence type="predicted"/>
<name>A0ABV2LTC5_9FLAO</name>
<keyword evidence="3" id="KW-1185">Reference proteome</keyword>
<feature type="transmembrane region" description="Helical" evidence="1">
    <location>
        <begin position="198"/>
        <end position="219"/>
    </location>
</feature>
<feature type="transmembrane region" description="Helical" evidence="1">
    <location>
        <begin position="89"/>
        <end position="109"/>
    </location>
</feature>
<organism evidence="2 3">
    <name type="scientific">Moheibacter stercoris</name>
    <dbReference type="NCBI Taxonomy" id="1628251"/>
    <lineage>
        <taxon>Bacteria</taxon>
        <taxon>Pseudomonadati</taxon>
        <taxon>Bacteroidota</taxon>
        <taxon>Flavobacteriia</taxon>
        <taxon>Flavobacteriales</taxon>
        <taxon>Weeksellaceae</taxon>
        <taxon>Moheibacter</taxon>
    </lineage>
</organism>
<dbReference type="Pfam" id="PF14897">
    <property type="entry name" value="EpsG"/>
    <property type="match status" value="1"/>
</dbReference>
<reference evidence="2 3" key="1">
    <citation type="submission" date="2024-06" db="EMBL/GenBank/DDBJ databases">
        <title>Genomic Encyclopedia of Type Strains, Phase IV (KMG-IV): sequencing the most valuable type-strain genomes for metagenomic binning, comparative biology and taxonomic classification.</title>
        <authorList>
            <person name="Goeker M."/>
        </authorList>
    </citation>
    <scope>NUCLEOTIDE SEQUENCE [LARGE SCALE GENOMIC DNA]</scope>
    <source>
        <strain evidence="2 3">DSM 29388</strain>
    </source>
</reference>
<dbReference type="RefSeq" id="WP_354508442.1">
    <property type="nucleotide sequence ID" value="NZ_JBEPMO010000006.1"/>
</dbReference>
<keyword evidence="1" id="KW-0812">Transmembrane</keyword>
<protein>
    <recommendedName>
        <fullName evidence="4">EpsG family protein</fullName>
    </recommendedName>
</protein>
<sequence length="373" mass="42813">MSFIYNLIAILLIGSTIYQVVNDTPTNKNWFKTIIVMMMFTAGLAYAISPDWLAYWNAFEGAAQTDFSDMEYIIIMFDMEPGYIYLNKIVSTVGLGYASFTLLIAIIALTLKGKMFYKYSPYAFMTLMMYFIPTYLFEEHVHVRQGLANAIMLCSIPYIIERKLFKFLLVFALAFMFHKAVVLFIFAYWIVKIKFNNTLIIVLVSVAIISNLVGLNMIIDSIAQFLPFGVAETYNDYASELSSEGGVLGDIVKIITVAIILIFNKQVSEKDELFSYFRNIYIFGVITYFFFGGGIFAARLPGFFTVYIIFVIPRMVYALRENTSVKNFLFIGFTVYSILLYGNFYRNWGDRSGFGNYNSVLSENARYGFLYEE</sequence>
<keyword evidence="1" id="KW-0472">Membrane</keyword>
<feature type="transmembrane region" description="Helical" evidence="1">
    <location>
        <begin position="29"/>
        <end position="48"/>
    </location>
</feature>
<feature type="transmembrane region" description="Helical" evidence="1">
    <location>
        <begin position="121"/>
        <end position="137"/>
    </location>
</feature>
<feature type="transmembrane region" description="Helical" evidence="1">
    <location>
        <begin position="6"/>
        <end position="22"/>
    </location>
</feature>
<dbReference type="InterPro" id="IPR049458">
    <property type="entry name" value="EpsG-like"/>
</dbReference>
<accession>A0ABV2LTC5</accession>
<evidence type="ECO:0000313" key="3">
    <source>
        <dbReference type="Proteomes" id="UP001549146"/>
    </source>
</evidence>
<dbReference type="Proteomes" id="UP001549146">
    <property type="component" value="Unassembled WGS sequence"/>
</dbReference>
<feature type="transmembrane region" description="Helical" evidence="1">
    <location>
        <begin position="327"/>
        <end position="345"/>
    </location>
</feature>
<feature type="transmembrane region" description="Helical" evidence="1">
    <location>
        <begin position="245"/>
        <end position="264"/>
    </location>
</feature>
<evidence type="ECO:0000256" key="1">
    <source>
        <dbReference type="SAM" id="Phobius"/>
    </source>
</evidence>
<keyword evidence="1" id="KW-1133">Transmembrane helix</keyword>
<feature type="transmembrane region" description="Helical" evidence="1">
    <location>
        <begin position="276"/>
        <end position="296"/>
    </location>
</feature>
<feature type="transmembrane region" description="Helical" evidence="1">
    <location>
        <begin position="302"/>
        <end position="320"/>
    </location>
</feature>
<dbReference type="EMBL" id="JBEPMO010000006">
    <property type="protein sequence ID" value="MET3731820.1"/>
    <property type="molecule type" value="Genomic_DNA"/>
</dbReference>
<gene>
    <name evidence="2" type="ORF">ABID46_001401</name>
</gene>
<comment type="caution">
    <text evidence="2">The sequence shown here is derived from an EMBL/GenBank/DDBJ whole genome shotgun (WGS) entry which is preliminary data.</text>
</comment>
<evidence type="ECO:0008006" key="4">
    <source>
        <dbReference type="Google" id="ProtNLM"/>
    </source>
</evidence>
<feature type="transmembrane region" description="Helical" evidence="1">
    <location>
        <begin position="167"/>
        <end position="191"/>
    </location>
</feature>